<dbReference type="EMBL" id="MNAD01000561">
    <property type="protein sequence ID" value="OJT11875.1"/>
    <property type="molecule type" value="Genomic_DNA"/>
</dbReference>
<proteinExistence type="predicted"/>
<sequence length="59" mass="6711">MDTPHLYCDELGTNPGMMKTAHTHFRTARLVLILVYVQMITVVFLRDGSPLDLKLVPIQ</sequence>
<dbReference type="AlphaFoldDB" id="A0A1M2VW98"/>
<organism evidence="2 3">
    <name type="scientific">Trametes pubescens</name>
    <name type="common">White-rot fungus</name>
    <dbReference type="NCBI Taxonomy" id="154538"/>
    <lineage>
        <taxon>Eukaryota</taxon>
        <taxon>Fungi</taxon>
        <taxon>Dikarya</taxon>
        <taxon>Basidiomycota</taxon>
        <taxon>Agaricomycotina</taxon>
        <taxon>Agaricomycetes</taxon>
        <taxon>Polyporales</taxon>
        <taxon>Polyporaceae</taxon>
        <taxon>Trametes</taxon>
    </lineage>
</organism>
<gene>
    <name evidence="2" type="ORF">TRAPUB_11594</name>
</gene>
<comment type="caution">
    <text evidence="2">The sequence shown here is derived from an EMBL/GenBank/DDBJ whole genome shotgun (WGS) entry which is preliminary data.</text>
</comment>
<dbReference type="Proteomes" id="UP000184267">
    <property type="component" value="Unassembled WGS sequence"/>
</dbReference>
<accession>A0A1M2VW98</accession>
<evidence type="ECO:0000313" key="2">
    <source>
        <dbReference type="EMBL" id="OJT11875.1"/>
    </source>
</evidence>
<keyword evidence="1" id="KW-1133">Transmembrane helix</keyword>
<keyword evidence="1" id="KW-0812">Transmembrane</keyword>
<keyword evidence="3" id="KW-1185">Reference proteome</keyword>
<evidence type="ECO:0000313" key="3">
    <source>
        <dbReference type="Proteomes" id="UP000184267"/>
    </source>
</evidence>
<name>A0A1M2VW98_TRAPU</name>
<evidence type="ECO:0000256" key="1">
    <source>
        <dbReference type="SAM" id="Phobius"/>
    </source>
</evidence>
<protein>
    <submittedName>
        <fullName evidence="2">Uncharacterized protein</fullName>
    </submittedName>
</protein>
<reference evidence="2 3" key="1">
    <citation type="submission" date="2016-10" db="EMBL/GenBank/DDBJ databases">
        <title>Genome sequence of the basidiomycete white-rot fungus Trametes pubescens.</title>
        <authorList>
            <person name="Makela M.R."/>
            <person name="Granchi Z."/>
            <person name="Peng M."/>
            <person name="De Vries R.P."/>
            <person name="Grigoriev I."/>
            <person name="Riley R."/>
            <person name="Hilden K."/>
        </authorList>
    </citation>
    <scope>NUCLEOTIDE SEQUENCE [LARGE SCALE GENOMIC DNA]</scope>
    <source>
        <strain evidence="2 3">FBCC735</strain>
    </source>
</reference>
<feature type="transmembrane region" description="Helical" evidence="1">
    <location>
        <begin position="27"/>
        <end position="45"/>
    </location>
</feature>
<keyword evidence="1" id="KW-0472">Membrane</keyword>